<dbReference type="EMBL" id="JAGRRH010000018">
    <property type="protein sequence ID" value="KAG7350985.1"/>
    <property type="molecule type" value="Genomic_DNA"/>
</dbReference>
<reference evidence="3" key="1">
    <citation type="journal article" date="2021" name="Sci. Rep.">
        <title>Diploid genomic architecture of Nitzschia inconspicua, an elite biomass production diatom.</title>
        <authorList>
            <person name="Oliver A."/>
            <person name="Podell S."/>
            <person name="Pinowska A."/>
            <person name="Traller J.C."/>
            <person name="Smith S.R."/>
            <person name="McClure R."/>
            <person name="Beliaev A."/>
            <person name="Bohutskyi P."/>
            <person name="Hill E.A."/>
            <person name="Rabines A."/>
            <person name="Zheng H."/>
            <person name="Allen L.Z."/>
            <person name="Kuo A."/>
            <person name="Grigoriev I.V."/>
            <person name="Allen A.E."/>
            <person name="Hazlebeck D."/>
            <person name="Allen E.E."/>
        </authorList>
    </citation>
    <scope>NUCLEOTIDE SEQUENCE</scope>
    <source>
        <strain evidence="3">Hildebrandi</strain>
    </source>
</reference>
<gene>
    <name evidence="3" type="ORF">IV203_010345</name>
</gene>
<dbReference type="GO" id="GO:0008146">
    <property type="term" value="F:sulfotransferase activity"/>
    <property type="evidence" value="ECO:0007669"/>
    <property type="project" value="InterPro"/>
</dbReference>
<comment type="caution">
    <text evidence="3">The sequence shown here is derived from an EMBL/GenBank/DDBJ whole genome shotgun (WGS) entry which is preliminary data.</text>
</comment>
<reference evidence="3" key="2">
    <citation type="submission" date="2021-04" db="EMBL/GenBank/DDBJ databases">
        <authorList>
            <person name="Podell S."/>
        </authorList>
    </citation>
    <scope>NUCLEOTIDE SEQUENCE</scope>
    <source>
        <strain evidence="3">Hildebrandi</strain>
    </source>
</reference>
<evidence type="ECO:0000313" key="3">
    <source>
        <dbReference type="EMBL" id="KAG7350985.1"/>
    </source>
</evidence>
<evidence type="ECO:0000256" key="1">
    <source>
        <dbReference type="SAM" id="MobiDB-lite"/>
    </source>
</evidence>
<sequence>MTRRRNLPNGTEDQNGDDSGEASASTSFVNGLFHMSGRTRRLMILLACMSVAFYFLNNKEQQILDESHYTDARKQYLKEGNRRHERYTGVQHYTRPKGPTGKFILRPENEFIPAIAWLMSFPNSGTSFTMTMVARASNRSFATNYGDEVTAKDEPDSLSIYPRRPEGPYWSGYSGKINTPRDLPEKYVITKTHCGSRCINCGPDQYIETPFMFLRRCSQGHARLTPGGVRRKYDVEYPPERVQKAIHLIRNPLHNIIARYHLEHRHANYKNKTNWLDEHQNDADGLQAWCKDFDITYAEADKEYFQDNIPKAICHGEFFKWTQWHNLVHEGLALINHPVPLLTVYYEDYASNFNETAMRILDFLELDLVGELREFTARSDYDGYFTDEQVKDIRDLIKDVASDQTWKEVKHYFGE</sequence>
<dbReference type="InterPro" id="IPR000863">
    <property type="entry name" value="Sulfotransferase_dom"/>
</dbReference>
<dbReference type="Pfam" id="PF00685">
    <property type="entry name" value="Sulfotransfer_1"/>
    <property type="match status" value="1"/>
</dbReference>
<dbReference type="AlphaFoldDB" id="A0A9K3KXH5"/>
<accession>A0A9K3KXH5</accession>
<name>A0A9K3KXH5_9STRA</name>
<evidence type="ECO:0000259" key="2">
    <source>
        <dbReference type="Pfam" id="PF00685"/>
    </source>
</evidence>
<feature type="region of interest" description="Disordered" evidence="1">
    <location>
        <begin position="1"/>
        <end position="23"/>
    </location>
</feature>
<keyword evidence="4" id="KW-1185">Reference proteome</keyword>
<evidence type="ECO:0000313" key="4">
    <source>
        <dbReference type="Proteomes" id="UP000693970"/>
    </source>
</evidence>
<dbReference type="OrthoDB" id="46091at2759"/>
<organism evidence="3 4">
    <name type="scientific">Nitzschia inconspicua</name>
    <dbReference type="NCBI Taxonomy" id="303405"/>
    <lineage>
        <taxon>Eukaryota</taxon>
        <taxon>Sar</taxon>
        <taxon>Stramenopiles</taxon>
        <taxon>Ochrophyta</taxon>
        <taxon>Bacillariophyta</taxon>
        <taxon>Bacillariophyceae</taxon>
        <taxon>Bacillariophycidae</taxon>
        <taxon>Bacillariales</taxon>
        <taxon>Bacillariaceae</taxon>
        <taxon>Nitzschia</taxon>
    </lineage>
</organism>
<proteinExistence type="predicted"/>
<dbReference type="Proteomes" id="UP000693970">
    <property type="component" value="Unassembled WGS sequence"/>
</dbReference>
<feature type="domain" description="Sulfotransferase" evidence="2">
    <location>
        <begin position="244"/>
        <end position="370"/>
    </location>
</feature>
<protein>
    <submittedName>
        <fullName evidence="3">Sulfotransferase family protein</fullName>
    </submittedName>
</protein>